<accession>A0A183FI70</accession>
<proteinExistence type="predicted"/>
<evidence type="ECO:0000313" key="2">
    <source>
        <dbReference type="Proteomes" id="UP000050761"/>
    </source>
</evidence>
<dbReference type="OrthoDB" id="5848222at2759"/>
<dbReference type="AlphaFoldDB" id="A0A183FI70"/>
<sequence>MGGMACDEGNERPICVVETKMMRGTTGSTQLHHIRNYVIRQKFGVAPIADKMRETRLRWYCHVLHVKEDSVRKIDLNF</sequence>
<reference evidence="3" key="2">
    <citation type="submission" date="2019-09" db="UniProtKB">
        <authorList>
            <consortium name="WormBaseParasite"/>
        </authorList>
    </citation>
    <scope>IDENTIFICATION</scope>
</reference>
<keyword evidence="2" id="KW-1185">Reference proteome</keyword>
<evidence type="ECO:0000313" key="3">
    <source>
        <dbReference type="WBParaSite" id="HPBE_0000655301-mRNA-1"/>
    </source>
</evidence>
<organism evidence="2 3">
    <name type="scientific">Heligmosomoides polygyrus</name>
    <name type="common">Parasitic roundworm</name>
    <dbReference type="NCBI Taxonomy" id="6339"/>
    <lineage>
        <taxon>Eukaryota</taxon>
        <taxon>Metazoa</taxon>
        <taxon>Ecdysozoa</taxon>
        <taxon>Nematoda</taxon>
        <taxon>Chromadorea</taxon>
        <taxon>Rhabditida</taxon>
        <taxon>Rhabditina</taxon>
        <taxon>Rhabditomorpha</taxon>
        <taxon>Strongyloidea</taxon>
        <taxon>Heligmosomidae</taxon>
        <taxon>Heligmosomoides</taxon>
    </lineage>
</organism>
<reference evidence="1 2" key="1">
    <citation type="submission" date="2018-11" db="EMBL/GenBank/DDBJ databases">
        <authorList>
            <consortium name="Pathogen Informatics"/>
        </authorList>
    </citation>
    <scope>NUCLEOTIDE SEQUENCE [LARGE SCALE GENOMIC DNA]</scope>
</reference>
<gene>
    <name evidence="1" type="ORF">HPBE_LOCUS6554</name>
</gene>
<name>A0A183FI70_HELPZ</name>
<dbReference type="EMBL" id="UZAH01025689">
    <property type="protein sequence ID" value="VDO68743.1"/>
    <property type="molecule type" value="Genomic_DNA"/>
</dbReference>
<protein>
    <submittedName>
        <fullName evidence="3">VRR-NUC domain-containing protein</fullName>
    </submittedName>
</protein>
<dbReference type="Proteomes" id="UP000050761">
    <property type="component" value="Unassembled WGS sequence"/>
</dbReference>
<dbReference type="WBParaSite" id="HPBE_0000655301-mRNA-1">
    <property type="protein sequence ID" value="HPBE_0000655301-mRNA-1"/>
    <property type="gene ID" value="HPBE_0000655301"/>
</dbReference>
<evidence type="ECO:0000313" key="1">
    <source>
        <dbReference type="EMBL" id="VDO68743.1"/>
    </source>
</evidence>
<accession>A0A3P7YVC3</accession>